<dbReference type="STRING" id="1257118.L8GNW2"/>
<evidence type="ECO:0000313" key="9">
    <source>
        <dbReference type="Proteomes" id="UP000011083"/>
    </source>
</evidence>
<feature type="domain" description="NUP160 middle TPR" evidence="7">
    <location>
        <begin position="883"/>
        <end position="1160"/>
    </location>
</feature>
<reference evidence="8 9" key="1">
    <citation type="journal article" date="2013" name="Genome Biol.">
        <title>Genome of Acanthamoeba castellanii highlights extensive lateral gene transfer and early evolution of tyrosine kinase signaling.</title>
        <authorList>
            <person name="Clarke M."/>
            <person name="Lohan A.J."/>
            <person name="Liu B."/>
            <person name="Lagkouvardos I."/>
            <person name="Roy S."/>
            <person name="Zafar N."/>
            <person name="Bertelli C."/>
            <person name="Schilde C."/>
            <person name="Kianianmomeni A."/>
            <person name="Burglin T.R."/>
            <person name="Frech C."/>
            <person name="Turcotte B."/>
            <person name="Kopec K.O."/>
            <person name="Synnott J.M."/>
            <person name="Choo C."/>
            <person name="Paponov I."/>
            <person name="Finkler A."/>
            <person name="Soon Heng Tan C."/>
            <person name="Hutchins A.P."/>
            <person name="Weinmeier T."/>
            <person name="Rattei T."/>
            <person name="Chu J.S."/>
            <person name="Gimenez G."/>
            <person name="Irimia M."/>
            <person name="Rigden D.J."/>
            <person name="Fitzpatrick D.A."/>
            <person name="Lorenzo-Morales J."/>
            <person name="Bateman A."/>
            <person name="Chiu C.H."/>
            <person name="Tang P."/>
            <person name="Hegemann P."/>
            <person name="Fromm H."/>
            <person name="Raoult D."/>
            <person name="Greub G."/>
            <person name="Miranda-Saavedra D."/>
            <person name="Chen N."/>
            <person name="Nash P."/>
            <person name="Ginger M.L."/>
            <person name="Horn M."/>
            <person name="Schaap P."/>
            <person name="Caler L."/>
            <person name="Loftus B."/>
        </authorList>
    </citation>
    <scope>NUCLEOTIDE SEQUENCE [LARGE SCALE GENOMIC DNA]</scope>
    <source>
        <strain evidence="8 9">Neff</strain>
    </source>
</reference>
<feature type="domain" description="NUP160 helical" evidence="5">
    <location>
        <begin position="583"/>
        <end position="816"/>
    </location>
</feature>
<dbReference type="Pfam" id="PF23347">
    <property type="entry name" value="TPR_Nup160_C"/>
    <property type="match status" value="1"/>
</dbReference>
<accession>L8GNW2</accession>
<proteinExistence type="predicted"/>
<keyword evidence="2" id="KW-0813">Transport</keyword>
<protein>
    <submittedName>
        <fullName evidence="8">Uncharacterized protein</fullName>
    </submittedName>
</protein>
<name>L8GNW2_ACACF</name>
<evidence type="ECO:0000259" key="6">
    <source>
        <dbReference type="Pfam" id="PF23347"/>
    </source>
</evidence>
<dbReference type="OrthoDB" id="67716at2759"/>
<dbReference type="OMA" id="ESHFQFY"/>
<dbReference type="PANTHER" id="PTHR21286">
    <property type="entry name" value="NUCLEAR PORE COMPLEX PROTEIN NUP160"/>
    <property type="match status" value="1"/>
</dbReference>
<dbReference type="Pfam" id="PF23345">
    <property type="entry name" value="NUP160_helical"/>
    <property type="match status" value="1"/>
</dbReference>
<gene>
    <name evidence="8" type="ORF">ACA1_391600</name>
</gene>
<dbReference type="VEuPathDB" id="AmoebaDB:ACA1_391600"/>
<feature type="domain" description="NUP160 C-terminal TPR" evidence="6">
    <location>
        <begin position="1308"/>
        <end position="1460"/>
    </location>
</feature>
<dbReference type="RefSeq" id="XP_004336802.1">
    <property type="nucleotide sequence ID" value="XM_004336754.1"/>
</dbReference>
<evidence type="ECO:0000256" key="1">
    <source>
        <dbReference type="ARBA" id="ARBA00004123"/>
    </source>
</evidence>
<dbReference type="InterPro" id="IPR056536">
    <property type="entry name" value="TPR_NUP160_C"/>
</dbReference>
<dbReference type="Pfam" id="PF11715">
    <property type="entry name" value="Beta-prop_Nup120_160"/>
    <property type="match status" value="1"/>
</dbReference>
<evidence type="ECO:0000259" key="5">
    <source>
        <dbReference type="Pfam" id="PF23345"/>
    </source>
</evidence>
<dbReference type="Pfam" id="PF23354">
    <property type="entry name" value="TPR_NUP160_120_M"/>
    <property type="match status" value="1"/>
</dbReference>
<dbReference type="GeneID" id="14915419"/>
<evidence type="ECO:0000259" key="4">
    <source>
        <dbReference type="Pfam" id="PF11715"/>
    </source>
</evidence>
<evidence type="ECO:0000256" key="2">
    <source>
        <dbReference type="ARBA" id="ARBA00022448"/>
    </source>
</evidence>
<keyword evidence="3" id="KW-0539">Nucleus</keyword>
<dbReference type="Proteomes" id="UP000011083">
    <property type="component" value="Unassembled WGS sequence"/>
</dbReference>
<dbReference type="GO" id="GO:0017056">
    <property type="term" value="F:structural constituent of nuclear pore"/>
    <property type="evidence" value="ECO:0007669"/>
    <property type="project" value="TreeGrafter"/>
</dbReference>
<comment type="subcellular location">
    <subcellularLocation>
        <location evidence="1">Nucleus</location>
    </subcellularLocation>
</comment>
<evidence type="ECO:0000313" key="8">
    <source>
        <dbReference type="EMBL" id="ELR14789.1"/>
    </source>
</evidence>
<organism evidence="8 9">
    <name type="scientific">Acanthamoeba castellanii (strain ATCC 30010 / Neff)</name>
    <dbReference type="NCBI Taxonomy" id="1257118"/>
    <lineage>
        <taxon>Eukaryota</taxon>
        <taxon>Amoebozoa</taxon>
        <taxon>Discosea</taxon>
        <taxon>Longamoebia</taxon>
        <taxon>Centramoebida</taxon>
        <taxon>Acanthamoebidae</taxon>
        <taxon>Acanthamoeba</taxon>
    </lineage>
</organism>
<dbReference type="InterPro" id="IPR056547">
    <property type="entry name" value="NUP160_helical"/>
</dbReference>
<dbReference type="InterPro" id="IPR056535">
    <property type="entry name" value="TPR_NUP160_M"/>
</dbReference>
<dbReference type="PANTHER" id="PTHR21286:SF0">
    <property type="entry name" value="NUCLEAR PORE COMPLEX PROTEIN NUP160"/>
    <property type="match status" value="1"/>
</dbReference>
<sequence>MLYWKEVPLQLAEGAVVWRDIALAVDLSKDTGSEADSAFRPSTLLEISLDCELTNNALRIQLPRAVVGDVVFVEKEVDEGVRELHVLVVTTRTFHRFVFPHPLSAPAPDAAFASTAGPGAALPSVLAKVTAVDLLQGTCSLDNVLRNGALPKAVAPVDEDRVAIGYSNGSIAVVETYDVRVVPGGPAFGTTAFELKEEHLMKKLWSGLMPTLGTKPAPEEIVSLATHCVTPTRPYIFALCADNKIRVWDVQSRALLNTKEIDADKWSHEGDDSIQRRGPIRVYSYDEDPMRCKLGLYFELREESQLQLYTVSFVEEENGYIFLKGLEFDSFHYSKLKNLVDFRFSFACLWAMWADPNEGLALKYVTFETSAQMEPFMVEDNCWTSVLLHAPDDSKEYPSLAEANDFQDAYLEDLFKPGRYSLTAIHKAYQQLRDANKMFNASARAPLSVARLQRDIPALIQELATSSYLARNIEEEDIEEYVQLQRSCWESFRAKVRQAFVEEETPIALFKDPHTGLMIIIKKGNLTFARPCEALEALHAISLPRTTNKPRQKLNVSAVPSASSLLLPGTSVYSDPAYQLQSELLTATNLVSQELGEDVFAAFEEELYFSRDPYTASARHIDAFLSATHSTLGEHKKRPSPYEFIRRLLRSLYGTKKLIAAVKNLLELLDTHRLPATTATNAEGEDMLWAQKESWCAGLFGGDFTEGFVSMSLQHITRSRFQISRDLFFLLSFVMRLENTVELPAKAFAEIESELLPRVATLVKCYHLLHWTTLQYCPTFEKPRTSDDLASFSALEITGGQRQNKSTEGRTLMQLFVQENSTVIQQLFASSEAVSAYLRSLEGGKRNIDATSSFNLFAEPRELWTALATPFVQTVLGYVTMGYHFSVFLKNHSYYGLLHENLRLSGKTSGVAQYLLGLSHLDLAQFDKATECFLHALTTLSSDEECRYFKDMLQETTHLGRGAMETDMHVETHEQSLDVPFLMHVIELFESVRQPEFAIRFAFAALQETPRDDNASQAFLWSVVFKSSLALRDYEQAYLALLSNPHPDSSLLRKYVVVLCTQGQVGLLCQLPFAGLQQEVVQVLTQKARAEDVQHIVDGQSPNYYEILYAYHVFRSDYRSAALFMHEYAMRLGIEAHGNSQQHLQHVANAYLTCLNAFRLVDPKFAWIHKAETPFSTDDRPKQMSKRKRSTGLDKSIDMSPLVGGKPTSVFTTTQAKEPAVGAEGVTTLEDIEMRYHLTMAYLTLIKASVPFENIGPSAFDVFTQLVDAGFFDKAITLAVKYSFNLSVVFEVLTKRCVLLQQHVGFSAAWRMLKKYLKQYDPVHVNGYRKAVAHKILSLDNRIKLPKWLVESFKKHDVATLLYLYLKFGVYDDAIDLVVEVLDEKEERRREEEAGGGRGRGGKALAEWLPYARLEQLEQQIQAVVADAASPLSATERNRLVGAHKHLRTKLARYLQHVDQRTFGLKQEGTAAS</sequence>
<dbReference type="InterPro" id="IPR021717">
    <property type="entry name" value="Nucleoporin_Nup160"/>
</dbReference>
<keyword evidence="9" id="KW-1185">Reference proteome</keyword>
<dbReference type="GO" id="GO:0005643">
    <property type="term" value="C:nuclear pore"/>
    <property type="evidence" value="ECO:0007669"/>
    <property type="project" value="UniProtKB-ARBA"/>
</dbReference>
<dbReference type="InterPro" id="IPR059141">
    <property type="entry name" value="Beta-prop_Nup120_160"/>
</dbReference>
<evidence type="ECO:0000256" key="3">
    <source>
        <dbReference type="ARBA" id="ARBA00023242"/>
    </source>
</evidence>
<dbReference type="KEGG" id="acan:ACA1_391600"/>
<feature type="domain" description="Nucleoporin Nup120/160 beta-propeller" evidence="4">
    <location>
        <begin position="44"/>
        <end position="536"/>
    </location>
</feature>
<evidence type="ECO:0000259" key="7">
    <source>
        <dbReference type="Pfam" id="PF23354"/>
    </source>
</evidence>
<dbReference type="EMBL" id="KB008044">
    <property type="protein sequence ID" value="ELR14789.1"/>
    <property type="molecule type" value="Genomic_DNA"/>
</dbReference>